<dbReference type="AlphaFoldDB" id="B0TGN2"/>
<dbReference type="Proteomes" id="UP000008550">
    <property type="component" value="Chromosome"/>
</dbReference>
<evidence type="ECO:0000313" key="3">
    <source>
        <dbReference type="Proteomes" id="UP000008550"/>
    </source>
</evidence>
<name>B0TGN2_HELMI</name>
<reference evidence="2 3" key="1">
    <citation type="journal article" date="2008" name="J. Bacteriol.">
        <title>The genome of Heliobacterium modesticaldum, a phototrophic representative of the Firmicutes containing the simplest photosynthetic apparatus.</title>
        <authorList>
            <person name="Sattley W.M."/>
            <person name="Madigan M.T."/>
            <person name="Swingley W.D."/>
            <person name="Cheung P.C."/>
            <person name="Clocksin K.M."/>
            <person name="Conrad A.L."/>
            <person name="Dejesa L.C."/>
            <person name="Honchak B.M."/>
            <person name="Jung D.O."/>
            <person name="Karbach L.E."/>
            <person name="Kurdoglu A."/>
            <person name="Lahiri S."/>
            <person name="Mastrian S.D."/>
            <person name="Page L.E."/>
            <person name="Taylor H.L."/>
            <person name="Wang Z.T."/>
            <person name="Raymond J."/>
            <person name="Chen M."/>
            <person name="Blankenship R.E."/>
            <person name="Touchman J.W."/>
        </authorList>
    </citation>
    <scope>NUCLEOTIDE SEQUENCE [LARGE SCALE GENOMIC DNA]</scope>
    <source>
        <strain evidence="3">ATCC 51547 / Ice1</strain>
    </source>
</reference>
<keyword evidence="1" id="KW-1133">Transmembrane helix</keyword>
<organism evidence="2 3">
    <name type="scientific">Heliobacterium modesticaldum (strain ATCC 51547 / Ice1)</name>
    <dbReference type="NCBI Taxonomy" id="498761"/>
    <lineage>
        <taxon>Bacteria</taxon>
        <taxon>Bacillati</taxon>
        <taxon>Bacillota</taxon>
        <taxon>Clostridia</taxon>
        <taxon>Eubacteriales</taxon>
        <taxon>Heliobacteriaceae</taxon>
        <taxon>Heliomicrobium</taxon>
    </lineage>
</organism>
<protein>
    <submittedName>
        <fullName evidence="2">Uncharacterized protein</fullName>
    </submittedName>
</protein>
<keyword evidence="3" id="KW-1185">Reference proteome</keyword>
<accession>B0TGN2</accession>
<feature type="transmembrane region" description="Helical" evidence="1">
    <location>
        <begin position="20"/>
        <end position="40"/>
    </location>
</feature>
<proteinExistence type="predicted"/>
<dbReference type="EMBL" id="CP000930">
    <property type="protein sequence ID" value="ABZ83293.1"/>
    <property type="molecule type" value="Genomic_DNA"/>
</dbReference>
<evidence type="ECO:0000313" key="2">
    <source>
        <dbReference type="EMBL" id="ABZ83293.1"/>
    </source>
</evidence>
<keyword evidence="1" id="KW-0812">Transmembrane</keyword>
<dbReference type="KEGG" id="hmo:HM1_1284"/>
<dbReference type="HOGENOM" id="CLU_2954204_0_0_9"/>
<gene>
    <name evidence="2" type="ORF">HM1_1284</name>
</gene>
<sequence>MGRDGAIAYWPQDHVALPPLVGNFWILYSMPIFTFAIPLLTGYQQSAAVKGALFRRSKK</sequence>
<dbReference type="STRING" id="498761.HM1_1284"/>
<evidence type="ECO:0000256" key="1">
    <source>
        <dbReference type="SAM" id="Phobius"/>
    </source>
</evidence>
<keyword evidence="1" id="KW-0472">Membrane</keyword>